<name>A0A1M6PHA3_9FIRM</name>
<dbReference type="InterPro" id="IPR051829">
    <property type="entry name" value="Multiheme_Cytochr_ET"/>
</dbReference>
<evidence type="ECO:0000259" key="2">
    <source>
        <dbReference type="Pfam" id="PF09699"/>
    </source>
</evidence>
<dbReference type="Gene3D" id="1.10.1130.10">
    <property type="entry name" value="Flavocytochrome C3, Chain A"/>
    <property type="match status" value="1"/>
</dbReference>
<dbReference type="Gene3D" id="3.90.10.10">
    <property type="entry name" value="Cytochrome C3"/>
    <property type="match status" value="1"/>
</dbReference>
<dbReference type="PANTHER" id="PTHR35038">
    <property type="entry name" value="DISSIMILATORY SULFITE REDUCTASE SIRA"/>
    <property type="match status" value="1"/>
</dbReference>
<reference evidence="5" key="1">
    <citation type="submission" date="2016-11" db="EMBL/GenBank/DDBJ databases">
        <authorList>
            <person name="Varghese N."/>
            <person name="Submissions S."/>
        </authorList>
    </citation>
    <scope>NUCLEOTIDE SEQUENCE [LARGE SCALE GENOMIC DNA]</scope>
    <source>
        <strain evidence="5">DSM 10349</strain>
    </source>
</reference>
<feature type="domain" description="Doubled CXXCH motif" evidence="2">
    <location>
        <begin position="242"/>
        <end position="276"/>
    </location>
</feature>
<dbReference type="Proteomes" id="UP000183997">
    <property type="component" value="Unassembled WGS sequence"/>
</dbReference>
<dbReference type="Pfam" id="PF14522">
    <property type="entry name" value="Cytochrome_C7"/>
    <property type="match status" value="1"/>
</dbReference>
<protein>
    <submittedName>
        <fullName evidence="4">Doubled CXXCH domain-containing protein</fullName>
    </submittedName>
</protein>
<dbReference type="Pfam" id="PF09699">
    <property type="entry name" value="Paired_CXXCH_1"/>
    <property type="match status" value="1"/>
</dbReference>
<evidence type="ECO:0000313" key="5">
    <source>
        <dbReference type="Proteomes" id="UP000183997"/>
    </source>
</evidence>
<dbReference type="PANTHER" id="PTHR35038:SF8">
    <property type="entry name" value="C-TYPE POLYHEME CYTOCHROME OMCC"/>
    <property type="match status" value="1"/>
</dbReference>
<dbReference type="PROSITE" id="PS51257">
    <property type="entry name" value="PROKAR_LIPOPROTEIN"/>
    <property type="match status" value="1"/>
</dbReference>
<organism evidence="4 5">
    <name type="scientific">Desulforamulus aeronauticus DSM 10349</name>
    <dbReference type="NCBI Taxonomy" id="1121421"/>
    <lineage>
        <taxon>Bacteria</taxon>
        <taxon>Bacillati</taxon>
        <taxon>Bacillota</taxon>
        <taxon>Clostridia</taxon>
        <taxon>Eubacteriales</taxon>
        <taxon>Peptococcaceae</taxon>
        <taxon>Desulforamulus</taxon>
    </lineage>
</organism>
<dbReference type="InterPro" id="IPR029467">
    <property type="entry name" value="Cyt_c7-like"/>
</dbReference>
<sequence>MKQKGAFFLTVIIVFGLLIVSGCAADKEIIENASYIGSDACISCHQNIANHYDMTTHAKIFTSLDKYPVNWDQNVTIWASAEGEDLQSTKLNLKNSLGVMLDHYVVSKIEGIPGFHRVAALEKTDTGYELHSIDIKDGNEKEWVAKSYSNCADCHSPGLSTKGVGAKRLKAGLSCETCHGPGSVHAQTKKPETIIANQNACITCHTLGKPEQAKDGNFLIADTHYGVRNWFVSDHYTSGYLNCLSCHTPHSANKQGNMLKQDSFKENCATCHGRKEFNQDEIMWKNPTDLRGHFTRDHSFGKLLYEDLGDNPETKEIEITNPEAIKTIKNSSKGGE</sequence>
<keyword evidence="5" id="KW-1185">Reference proteome</keyword>
<keyword evidence="1" id="KW-0732">Signal</keyword>
<dbReference type="SUPFAM" id="SSF48695">
    <property type="entry name" value="Multiheme cytochromes"/>
    <property type="match status" value="1"/>
</dbReference>
<evidence type="ECO:0000256" key="1">
    <source>
        <dbReference type="ARBA" id="ARBA00022729"/>
    </source>
</evidence>
<accession>A0A1M6PHA3</accession>
<dbReference type="EMBL" id="FRAR01000006">
    <property type="protein sequence ID" value="SHK07319.1"/>
    <property type="molecule type" value="Genomic_DNA"/>
</dbReference>
<dbReference type="InterPro" id="IPR010177">
    <property type="entry name" value="Paired_CXXCH_1"/>
</dbReference>
<dbReference type="InterPro" id="IPR036280">
    <property type="entry name" value="Multihaem_cyt_sf"/>
</dbReference>
<dbReference type="STRING" id="1121421.SAMN02745123_00585"/>
<gene>
    <name evidence="4" type="ORF">SAMN02745123_00585</name>
</gene>
<feature type="domain" description="Cytochrome c7-like" evidence="3">
    <location>
        <begin position="144"/>
        <end position="206"/>
    </location>
</feature>
<evidence type="ECO:0000259" key="3">
    <source>
        <dbReference type="Pfam" id="PF14522"/>
    </source>
</evidence>
<evidence type="ECO:0000313" key="4">
    <source>
        <dbReference type="EMBL" id="SHK07319.1"/>
    </source>
</evidence>
<proteinExistence type="predicted"/>
<dbReference type="AlphaFoldDB" id="A0A1M6PHA3"/>
<dbReference type="RefSeq" id="WP_072910780.1">
    <property type="nucleotide sequence ID" value="NZ_FRAR01000006.1"/>
</dbReference>